<dbReference type="InterPro" id="IPR036388">
    <property type="entry name" value="WH-like_DNA-bd_sf"/>
</dbReference>
<proteinExistence type="predicted"/>
<name>A0ABX8QPP2_9ACTN</name>
<organism evidence="6 7">
    <name type="scientific">Actinomadura graeca</name>
    <dbReference type="NCBI Taxonomy" id="2750812"/>
    <lineage>
        <taxon>Bacteria</taxon>
        <taxon>Bacillati</taxon>
        <taxon>Actinomycetota</taxon>
        <taxon>Actinomycetes</taxon>
        <taxon>Streptosporangiales</taxon>
        <taxon>Thermomonosporaceae</taxon>
        <taxon>Actinomadura</taxon>
    </lineage>
</organism>
<dbReference type="PROSITE" id="PS51078">
    <property type="entry name" value="ICLR_ED"/>
    <property type="match status" value="1"/>
</dbReference>
<evidence type="ECO:0000259" key="5">
    <source>
        <dbReference type="PROSITE" id="PS51078"/>
    </source>
</evidence>
<dbReference type="PANTHER" id="PTHR30136:SF24">
    <property type="entry name" value="HTH-TYPE TRANSCRIPTIONAL REPRESSOR ALLR"/>
    <property type="match status" value="1"/>
</dbReference>
<feature type="domain" description="HTH iclR-type" evidence="4">
    <location>
        <begin position="4"/>
        <end position="65"/>
    </location>
</feature>
<evidence type="ECO:0000313" key="6">
    <source>
        <dbReference type="EMBL" id="QXJ20583.1"/>
    </source>
</evidence>
<keyword evidence="1" id="KW-0805">Transcription regulation</keyword>
<evidence type="ECO:0000256" key="2">
    <source>
        <dbReference type="ARBA" id="ARBA00023125"/>
    </source>
</evidence>
<keyword evidence="2" id="KW-0238">DNA-binding</keyword>
<keyword evidence="7" id="KW-1185">Reference proteome</keyword>
<protein>
    <submittedName>
        <fullName evidence="6">Helix-turn-helix domain-containing protein</fullName>
    </submittedName>
</protein>
<dbReference type="Gene3D" id="3.30.450.40">
    <property type="match status" value="1"/>
</dbReference>
<dbReference type="InterPro" id="IPR014757">
    <property type="entry name" value="Tscrpt_reg_IclR_C"/>
</dbReference>
<dbReference type="PANTHER" id="PTHR30136">
    <property type="entry name" value="HELIX-TURN-HELIX TRANSCRIPTIONAL REGULATOR, ICLR FAMILY"/>
    <property type="match status" value="1"/>
</dbReference>
<sequence length="271" mass="28893">MDDHTVAGRVVAVLDAVALHRDPVTLAELTREVGIPKPTVRRIAADLVARRMLQRCPDGRYRLGAHLLHLGTRAAVQHGLLQAATPYVQDLFARSGEIVWVCTANDTAVTFMASAFGANRAPDVRRSTWPRDLGSAALQSSALGRVLLAERPGLLETLRGRPPAPQTPHAVTSWPRFLAGIKAVRDTAVAVEHQQCALGFSCVATALRGPDGSLIGCIGITGHTGSLPAERLGRPLLAAARDIGRCARTLHEEPGFHAPQDGTGVVPFRYG</sequence>
<evidence type="ECO:0000259" key="4">
    <source>
        <dbReference type="PROSITE" id="PS51077"/>
    </source>
</evidence>
<feature type="domain" description="IclR-ED" evidence="5">
    <location>
        <begin position="66"/>
        <end position="256"/>
    </location>
</feature>
<dbReference type="InterPro" id="IPR029016">
    <property type="entry name" value="GAF-like_dom_sf"/>
</dbReference>
<dbReference type="EMBL" id="CP059572">
    <property type="protein sequence ID" value="QXJ20583.1"/>
    <property type="molecule type" value="Genomic_DNA"/>
</dbReference>
<dbReference type="InterPro" id="IPR050707">
    <property type="entry name" value="HTH_MetabolicPath_Reg"/>
</dbReference>
<dbReference type="Gene3D" id="1.10.10.10">
    <property type="entry name" value="Winged helix-like DNA-binding domain superfamily/Winged helix DNA-binding domain"/>
    <property type="match status" value="1"/>
</dbReference>
<accession>A0ABX8QPP2</accession>
<dbReference type="RefSeq" id="WP_231333662.1">
    <property type="nucleotide sequence ID" value="NZ_CP059572.1"/>
</dbReference>
<dbReference type="SMART" id="SM00346">
    <property type="entry name" value="HTH_ICLR"/>
    <property type="match status" value="1"/>
</dbReference>
<evidence type="ECO:0000256" key="3">
    <source>
        <dbReference type="ARBA" id="ARBA00023163"/>
    </source>
</evidence>
<dbReference type="Proteomes" id="UP001049518">
    <property type="component" value="Chromosome"/>
</dbReference>
<keyword evidence="3" id="KW-0804">Transcription</keyword>
<evidence type="ECO:0000313" key="7">
    <source>
        <dbReference type="Proteomes" id="UP001049518"/>
    </source>
</evidence>
<dbReference type="SUPFAM" id="SSF55781">
    <property type="entry name" value="GAF domain-like"/>
    <property type="match status" value="1"/>
</dbReference>
<dbReference type="InterPro" id="IPR005471">
    <property type="entry name" value="Tscrpt_reg_IclR_N"/>
</dbReference>
<dbReference type="SUPFAM" id="SSF46785">
    <property type="entry name" value="Winged helix' DNA-binding domain"/>
    <property type="match status" value="1"/>
</dbReference>
<dbReference type="PROSITE" id="PS51077">
    <property type="entry name" value="HTH_ICLR"/>
    <property type="match status" value="1"/>
</dbReference>
<evidence type="ECO:0000256" key="1">
    <source>
        <dbReference type="ARBA" id="ARBA00023015"/>
    </source>
</evidence>
<dbReference type="InterPro" id="IPR036390">
    <property type="entry name" value="WH_DNA-bd_sf"/>
</dbReference>
<gene>
    <name evidence="6" type="ORF">AGRA3207_001318</name>
</gene>
<dbReference type="Pfam" id="PF09339">
    <property type="entry name" value="HTH_IclR"/>
    <property type="match status" value="1"/>
</dbReference>
<dbReference type="Pfam" id="PF01614">
    <property type="entry name" value="IclR_C"/>
    <property type="match status" value="1"/>
</dbReference>
<reference evidence="6" key="1">
    <citation type="submission" date="2020-07" db="EMBL/GenBank/DDBJ databases">
        <authorList>
            <person name="Tarantini F.S."/>
            <person name="Hong K.W."/>
            <person name="Chan K.G."/>
        </authorList>
    </citation>
    <scope>NUCLEOTIDE SEQUENCE</scope>
    <source>
        <strain evidence="6">32-07</strain>
    </source>
</reference>